<sequence length="788" mass="87434">MDNTGIFHLFNSPPPTQHDSLLWPTPFALPDGPCSSESNGPSTEAETPAYPVDASLSHLDFMPFTAGNGDIDPTAYSTLGPFTDADDSAAALADYNSELSPFNARSSTTVNIGQTPRVPPSMDQQKTPLSPALSVHNSSRVTKKHRGSCGSGSSAASKDRIRHVQHHISLSPFSIDHAAMTTANRSLISDSLFRVYQDVMENNLACWLAEENCPYQMIPKRRSSHEANRHDLTRQDVGIHADLGFSWPNRMYNRVKKLDRVAQASRLVRLSPLENKKVSKALDLTIISFAAQWAQGRHRKQGAWSTDDGDDDSIHDGSDQGGFEETLRQTLWEQARAAVQDVSDLESYRVVFAELIFGMSQKPWAEKDGWAFDDCIDNDNDVCHVRSSILPRVMDIISQNGPPVFMERAARKIHALKYCFEAYESGFPEAVRTRKGDTANSMARIGPQERQTIGLLYWFAIMTDTVSSAMNDRPVVVPDQDCPHDGAVEASKGSKRPTDSAPCNAGNPTGRWELDLYAQEDPGKPSSLQWPCAHEAASRAVARSAAVKVLFFRHIWYVQNALRNKDRPDAIEETLRLATAVHAYWSKTYGALFRQLTDNYDVTAPRVKSWFTCIAIPWHLGCLMLADLIDFVDDNKLGREDDRTRRRDTQMTGSMRKSSAIDLADLAAVAMPSSFSSSSAHHLPDFHFAVNESPLLTEPWNILLIRAFVKASVYHLTQAEEIQKKEQRGESGGREVQDSVRWGESCIRALQLLGTRSAMAKAVSDVLYKPLDGYDPAALFTPGEVSAF</sequence>
<feature type="compositionally biased region" description="Polar residues" evidence="1">
    <location>
        <begin position="35"/>
        <end position="45"/>
    </location>
</feature>
<dbReference type="GeneID" id="55973375"/>
<dbReference type="Proteomes" id="UP000749293">
    <property type="component" value="Unassembled WGS sequence"/>
</dbReference>
<dbReference type="OrthoDB" id="5958943at2759"/>
<name>A0A9P4YVL1_9HYPO</name>
<evidence type="ECO:0000256" key="1">
    <source>
        <dbReference type="SAM" id="MobiDB-lite"/>
    </source>
</evidence>
<keyword evidence="3" id="KW-1185">Reference proteome</keyword>
<dbReference type="EMBL" id="JAANYQ010000008">
    <property type="protein sequence ID" value="KAF4122845.1"/>
    <property type="molecule type" value="Genomic_DNA"/>
</dbReference>
<feature type="region of interest" description="Disordered" evidence="1">
    <location>
        <begin position="300"/>
        <end position="320"/>
    </location>
</feature>
<feature type="region of interest" description="Disordered" evidence="1">
    <location>
        <begin position="480"/>
        <end position="505"/>
    </location>
</feature>
<dbReference type="RefSeq" id="XP_035321497.1">
    <property type="nucleotide sequence ID" value="XM_035469117.1"/>
</dbReference>
<protein>
    <submittedName>
        <fullName evidence="2">Uncharacterized protein</fullName>
    </submittedName>
</protein>
<proteinExistence type="predicted"/>
<reference evidence="2" key="1">
    <citation type="submission" date="2020-03" db="EMBL/GenBank/DDBJ databases">
        <title>Site-based positive gene gene selection in Geosmithia morbida across the United States reveals a broad range of putative effectors and factors for local host and environmental adapation.</title>
        <authorList>
            <person name="Onufrak A."/>
            <person name="Murdoch R.W."/>
            <person name="Gazis R."/>
            <person name="Huff M."/>
            <person name="Staton M."/>
            <person name="Klingeman W."/>
            <person name="Hadziabdic D."/>
        </authorList>
    </citation>
    <scope>NUCLEOTIDE SEQUENCE</scope>
    <source>
        <strain evidence="2">1262</strain>
    </source>
</reference>
<dbReference type="AlphaFoldDB" id="A0A9P4YVL1"/>
<gene>
    <name evidence="2" type="ORF">GMORB2_7152</name>
</gene>
<feature type="region of interest" description="Disordered" evidence="1">
    <location>
        <begin position="27"/>
        <end position="47"/>
    </location>
</feature>
<accession>A0A9P4YVL1</accession>
<feature type="region of interest" description="Disordered" evidence="1">
    <location>
        <begin position="107"/>
        <end position="158"/>
    </location>
</feature>
<evidence type="ECO:0000313" key="2">
    <source>
        <dbReference type="EMBL" id="KAF4122845.1"/>
    </source>
</evidence>
<organism evidence="2 3">
    <name type="scientific">Geosmithia morbida</name>
    <dbReference type="NCBI Taxonomy" id="1094350"/>
    <lineage>
        <taxon>Eukaryota</taxon>
        <taxon>Fungi</taxon>
        <taxon>Dikarya</taxon>
        <taxon>Ascomycota</taxon>
        <taxon>Pezizomycotina</taxon>
        <taxon>Sordariomycetes</taxon>
        <taxon>Hypocreomycetidae</taxon>
        <taxon>Hypocreales</taxon>
        <taxon>Bionectriaceae</taxon>
        <taxon>Geosmithia</taxon>
    </lineage>
</organism>
<comment type="caution">
    <text evidence="2">The sequence shown here is derived from an EMBL/GenBank/DDBJ whole genome shotgun (WGS) entry which is preliminary data.</text>
</comment>
<evidence type="ECO:0000313" key="3">
    <source>
        <dbReference type="Proteomes" id="UP000749293"/>
    </source>
</evidence>